<keyword evidence="2" id="KW-0805">Transcription regulation</keyword>
<reference evidence="8 9" key="1">
    <citation type="journal article" date="2014" name="Antonie Van Leeuwenhoek">
        <title>Hyphomonas beringensis sp. nov. and Hyphomonas chukchiensis sp. nov., isolated from surface seawater of the Bering Sea and Chukchi Sea.</title>
        <authorList>
            <person name="Li C."/>
            <person name="Lai Q."/>
            <person name="Li G."/>
            <person name="Dong C."/>
            <person name="Wang J."/>
            <person name="Liao Y."/>
            <person name="Shao Z."/>
        </authorList>
    </citation>
    <scope>NUCLEOTIDE SEQUENCE [LARGE SCALE GENOMIC DNA]</scope>
    <source>
        <strain evidence="8 9">BH-BN04-4</strain>
    </source>
</reference>
<evidence type="ECO:0000313" key="9">
    <source>
        <dbReference type="Proteomes" id="UP000027190"/>
    </source>
</evidence>
<dbReference type="PANTHER" id="PTHR43133">
    <property type="entry name" value="RNA POLYMERASE ECF-TYPE SIGMA FACTO"/>
    <property type="match status" value="1"/>
</dbReference>
<dbReference type="GO" id="GO:0006352">
    <property type="term" value="P:DNA-templated transcription initiation"/>
    <property type="evidence" value="ECO:0007669"/>
    <property type="project" value="InterPro"/>
</dbReference>
<name>A0A062U2I0_9PROT</name>
<proteinExistence type="inferred from homology"/>
<dbReference type="PANTHER" id="PTHR43133:SF8">
    <property type="entry name" value="RNA POLYMERASE SIGMA FACTOR HI_1459-RELATED"/>
    <property type="match status" value="1"/>
</dbReference>
<dbReference type="PATRIC" id="fig|1280947.3.peg.3372"/>
<comment type="caution">
    <text evidence="8">The sequence shown here is derived from an EMBL/GenBank/DDBJ whole genome shotgun (WGS) entry which is preliminary data.</text>
</comment>
<dbReference type="InterPro" id="IPR013249">
    <property type="entry name" value="RNA_pol_sigma70_r4_t2"/>
</dbReference>
<dbReference type="InterPro" id="IPR013325">
    <property type="entry name" value="RNA_pol_sigma_r2"/>
</dbReference>
<feature type="domain" description="RNA polymerase sigma factor 70 region 4 type 2" evidence="7">
    <location>
        <begin position="89"/>
        <end position="141"/>
    </location>
</feature>
<dbReference type="EMBL" id="AWFG01000074">
    <property type="protein sequence ID" value="KCZ54531.1"/>
    <property type="molecule type" value="Genomic_DNA"/>
</dbReference>
<dbReference type="SUPFAM" id="SSF88946">
    <property type="entry name" value="Sigma2 domain of RNA polymerase sigma factors"/>
    <property type="match status" value="1"/>
</dbReference>
<dbReference type="Pfam" id="PF04542">
    <property type="entry name" value="Sigma70_r2"/>
    <property type="match status" value="1"/>
</dbReference>
<dbReference type="GO" id="GO:0003677">
    <property type="term" value="F:DNA binding"/>
    <property type="evidence" value="ECO:0007669"/>
    <property type="project" value="UniProtKB-KW"/>
</dbReference>
<sequence>MRKAFGSGPPEPEDVAQAAFERLAALEDPGRVRNPKAFLLVTARNIVYDHKRRSGRHFEYARTVLAEYSGQSLDDLSPERLLIEKQRFQNIRAAVESLPYKQKVVLRLHRELGYTYKKIAEETGWSYGDVYRQMEYALAALSGALKR</sequence>
<keyword evidence="4" id="KW-0238">DNA-binding</keyword>
<evidence type="ECO:0000256" key="1">
    <source>
        <dbReference type="ARBA" id="ARBA00010641"/>
    </source>
</evidence>
<evidence type="ECO:0000256" key="2">
    <source>
        <dbReference type="ARBA" id="ARBA00023015"/>
    </source>
</evidence>
<comment type="similarity">
    <text evidence="1">Belongs to the sigma-70 factor family. ECF subfamily.</text>
</comment>
<evidence type="ECO:0008006" key="10">
    <source>
        <dbReference type="Google" id="ProtNLM"/>
    </source>
</evidence>
<dbReference type="Proteomes" id="UP000027190">
    <property type="component" value="Unassembled WGS sequence"/>
</dbReference>
<dbReference type="eggNOG" id="COG1595">
    <property type="taxonomic scope" value="Bacteria"/>
</dbReference>
<dbReference type="NCBIfam" id="TIGR02937">
    <property type="entry name" value="sigma70-ECF"/>
    <property type="match status" value="1"/>
</dbReference>
<keyword evidence="5" id="KW-0804">Transcription</keyword>
<evidence type="ECO:0000256" key="3">
    <source>
        <dbReference type="ARBA" id="ARBA00023082"/>
    </source>
</evidence>
<dbReference type="InterPro" id="IPR014284">
    <property type="entry name" value="RNA_pol_sigma-70_dom"/>
</dbReference>
<dbReference type="GO" id="GO:0016987">
    <property type="term" value="F:sigma factor activity"/>
    <property type="evidence" value="ECO:0007669"/>
    <property type="project" value="UniProtKB-KW"/>
</dbReference>
<dbReference type="InterPro" id="IPR036388">
    <property type="entry name" value="WH-like_DNA-bd_sf"/>
</dbReference>
<evidence type="ECO:0000256" key="4">
    <source>
        <dbReference type="ARBA" id="ARBA00023125"/>
    </source>
</evidence>
<keyword evidence="3" id="KW-0731">Sigma factor</keyword>
<gene>
    <name evidence="8" type="ORF">HY30_09600</name>
</gene>
<dbReference type="InterPro" id="IPR007627">
    <property type="entry name" value="RNA_pol_sigma70_r2"/>
</dbReference>
<dbReference type="Gene3D" id="1.10.10.10">
    <property type="entry name" value="Winged helix-like DNA-binding domain superfamily/Winged helix DNA-binding domain"/>
    <property type="match status" value="1"/>
</dbReference>
<evidence type="ECO:0000259" key="7">
    <source>
        <dbReference type="Pfam" id="PF08281"/>
    </source>
</evidence>
<dbReference type="SUPFAM" id="SSF88659">
    <property type="entry name" value="Sigma3 and sigma4 domains of RNA polymerase sigma factors"/>
    <property type="match status" value="1"/>
</dbReference>
<accession>A0A062U2I0</accession>
<evidence type="ECO:0000259" key="6">
    <source>
        <dbReference type="Pfam" id="PF04542"/>
    </source>
</evidence>
<protein>
    <recommendedName>
        <fullName evidence="10">RNA polymerase sigma factor 70 region 4 type 2 domain-containing protein</fullName>
    </recommendedName>
</protein>
<evidence type="ECO:0000313" key="8">
    <source>
        <dbReference type="EMBL" id="KCZ54531.1"/>
    </source>
</evidence>
<dbReference type="InterPro" id="IPR039425">
    <property type="entry name" value="RNA_pol_sigma-70-like"/>
</dbReference>
<dbReference type="STRING" id="1280947.HY30_09600"/>
<keyword evidence="9" id="KW-1185">Reference proteome</keyword>
<evidence type="ECO:0000256" key="5">
    <source>
        <dbReference type="ARBA" id="ARBA00023163"/>
    </source>
</evidence>
<dbReference type="Gene3D" id="1.10.1740.10">
    <property type="match status" value="1"/>
</dbReference>
<dbReference type="AlphaFoldDB" id="A0A062U2I0"/>
<organism evidence="8 9">
    <name type="scientific">Hyphomonas chukchiensis</name>
    <dbReference type="NCBI Taxonomy" id="1280947"/>
    <lineage>
        <taxon>Bacteria</taxon>
        <taxon>Pseudomonadati</taxon>
        <taxon>Pseudomonadota</taxon>
        <taxon>Alphaproteobacteria</taxon>
        <taxon>Hyphomonadales</taxon>
        <taxon>Hyphomonadaceae</taxon>
        <taxon>Hyphomonas</taxon>
    </lineage>
</organism>
<feature type="domain" description="RNA polymerase sigma-70 region 2" evidence="6">
    <location>
        <begin position="9"/>
        <end position="56"/>
    </location>
</feature>
<dbReference type="InterPro" id="IPR013324">
    <property type="entry name" value="RNA_pol_sigma_r3/r4-like"/>
</dbReference>
<dbReference type="Pfam" id="PF08281">
    <property type="entry name" value="Sigma70_r4_2"/>
    <property type="match status" value="1"/>
</dbReference>